<name>A0A6I9NP70_9TELE</name>
<dbReference type="Proteomes" id="UP000504611">
    <property type="component" value="Unplaced"/>
</dbReference>
<feature type="compositionally biased region" description="Basic and acidic residues" evidence="1">
    <location>
        <begin position="366"/>
        <end position="379"/>
    </location>
</feature>
<feature type="compositionally biased region" description="Basic and acidic residues" evidence="1">
    <location>
        <begin position="402"/>
        <end position="432"/>
    </location>
</feature>
<gene>
    <name evidence="4" type="primary">LOC104951343</name>
</gene>
<dbReference type="RefSeq" id="XP_010776286.1">
    <property type="nucleotide sequence ID" value="XM_010777984.1"/>
</dbReference>
<keyword evidence="3" id="KW-1185">Reference proteome</keyword>
<dbReference type="Pfam" id="PF17213">
    <property type="entry name" value="Hydin_ADK"/>
    <property type="match status" value="1"/>
</dbReference>
<dbReference type="PANTHER" id="PTHR23053:SF0">
    <property type="entry name" value="HYDROCEPHALUS-INDUCING PROTEIN HOMOLOG"/>
    <property type="match status" value="1"/>
</dbReference>
<accession>A0A6I9NP70</accession>
<feature type="compositionally biased region" description="Polar residues" evidence="1">
    <location>
        <begin position="382"/>
        <end position="401"/>
    </location>
</feature>
<sequence>MIGPVSLFVCVARPGAARSCYAHKVPRKGPRLIALEFQESSPGPDKKILIPVAMCQSPWHSRPRKVSNPPVPTGEHRLGPRNPLNAPLSPSDCRDSTVAALARHYGGASLSVDAVVTAMLLNGTSPVSLTARRLYDQAAEEYAEKKAEEAAHLLASVPDPQSAPASLDTAENSEDSCSQNESNAPQETENTHFALCLGGDVTTLCNLLPEQLLVDVLAERFQLSDCHRGIVMDGLESVYTQSAANTLQAVLKALNNRKHIYTVNLSDSYTALQARERAQRETEEALQKEISDRKEQWLQELDEEEYDALPEEDKEQIARHHIENRRQQKVRELEHILKEEEEQRQQEEMKRLREEELKKKSKKGGKKDVKETSRKKSLLEGKQSTDGLNGNTMSPSNNSKESLVDAKEQHHLNEVHQSKEADDLQKQTEETKALNTESPQPADKVDREKILVVT</sequence>
<evidence type="ECO:0000313" key="4">
    <source>
        <dbReference type="RefSeq" id="XP_010776286.1"/>
    </source>
</evidence>
<dbReference type="GO" id="GO:1904158">
    <property type="term" value="P:axonemal central apparatus assembly"/>
    <property type="evidence" value="ECO:0007669"/>
    <property type="project" value="TreeGrafter"/>
</dbReference>
<dbReference type="GO" id="GO:0005930">
    <property type="term" value="C:axoneme"/>
    <property type="evidence" value="ECO:0007669"/>
    <property type="project" value="TreeGrafter"/>
</dbReference>
<dbReference type="GO" id="GO:0003341">
    <property type="term" value="P:cilium movement"/>
    <property type="evidence" value="ECO:0007669"/>
    <property type="project" value="TreeGrafter"/>
</dbReference>
<feature type="compositionally biased region" description="Basic and acidic residues" evidence="1">
    <location>
        <begin position="340"/>
        <end position="358"/>
    </location>
</feature>
<proteinExistence type="predicted"/>
<dbReference type="KEGG" id="ncc:104951343"/>
<feature type="domain" description="Hydin adenylate kinase-like" evidence="2">
    <location>
        <begin position="180"/>
        <end position="235"/>
    </location>
</feature>
<dbReference type="Gene3D" id="3.40.50.300">
    <property type="entry name" value="P-loop containing nucleotide triphosphate hydrolases"/>
    <property type="match status" value="1"/>
</dbReference>
<feature type="region of interest" description="Disordered" evidence="1">
    <location>
        <begin position="60"/>
        <end position="91"/>
    </location>
</feature>
<feature type="compositionally biased region" description="Basic and acidic residues" evidence="1">
    <location>
        <begin position="443"/>
        <end position="454"/>
    </location>
</feature>
<feature type="compositionally biased region" description="Polar residues" evidence="1">
    <location>
        <begin position="175"/>
        <end position="185"/>
    </location>
</feature>
<feature type="region of interest" description="Disordered" evidence="1">
    <location>
        <begin position="157"/>
        <end position="185"/>
    </location>
</feature>
<dbReference type="OrthoDB" id="442692at2759"/>
<evidence type="ECO:0000259" key="2">
    <source>
        <dbReference type="Pfam" id="PF17213"/>
    </source>
</evidence>
<dbReference type="InterPro" id="IPR027417">
    <property type="entry name" value="P-loop_NTPase"/>
</dbReference>
<feature type="region of interest" description="Disordered" evidence="1">
    <location>
        <begin position="340"/>
        <end position="454"/>
    </location>
</feature>
<dbReference type="InterPro" id="IPR033305">
    <property type="entry name" value="Hydin-like"/>
</dbReference>
<dbReference type="AlphaFoldDB" id="A0A6I9NP70"/>
<dbReference type="InterPro" id="IPR033768">
    <property type="entry name" value="Hydin_ADK"/>
</dbReference>
<dbReference type="GeneID" id="104951343"/>
<evidence type="ECO:0000313" key="3">
    <source>
        <dbReference type="Proteomes" id="UP000504611"/>
    </source>
</evidence>
<evidence type="ECO:0000256" key="1">
    <source>
        <dbReference type="SAM" id="MobiDB-lite"/>
    </source>
</evidence>
<dbReference type="PANTHER" id="PTHR23053">
    <property type="entry name" value="DLEC1 DELETED IN LUNG AND ESOPHAGEAL CANCER 1"/>
    <property type="match status" value="1"/>
</dbReference>
<protein>
    <submittedName>
        <fullName evidence="4">Hydrocephalus-inducing protein homolog</fullName>
    </submittedName>
</protein>
<organism evidence="3 4">
    <name type="scientific">Notothenia coriiceps</name>
    <name type="common">black rockcod</name>
    <dbReference type="NCBI Taxonomy" id="8208"/>
    <lineage>
        <taxon>Eukaryota</taxon>
        <taxon>Metazoa</taxon>
        <taxon>Chordata</taxon>
        <taxon>Craniata</taxon>
        <taxon>Vertebrata</taxon>
        <taxon>Euteleostomi</taxon>
        <taxon>Actinopterygii</taxon>
        <taxon>Neopterygii</taxon>
        <taxon>Teleostei</taxon>
        <taxon>Neoteleostei</taxon>
        <taxon>Acanthomorphata</taxon>
        <taxon>Eupercaria</taxon>
        <taxon>Perciformes</taxon>
        <taxon>Notothenioidei</taxon>
        <taxon>Nototheniidae</taxon>
        <taxon>Notothenia</taxon>
    </lineage>
</organism>
<reference evidence="4" key="1">
    <citation type="submission" date="2025-08" db="UniProtKB">
        <authorList>
            <consortium name="RefSeq"/>
        </authorList>
    </citation>
    <scope>IDENTIFICATION</scope>
    <source>
        <tissue evidence="4">Muscle</tissue>
    </source>
</reference>